<accession>A0AAE0XDA8</accession>
<evidence type="ECO:0000313" key="3">
    <source>
        <dbReference type="Proteomes" id="UP001270362"/>
    </source>
</evidence>
<keyword evidence="1" id="KW-0732">Signal</keyword>
<proteinExistence type="predicted"/>
<dbReference type="InterPro" id="IPR050966">
    <property type="entry name" value="Glutamyl_endopeptidase"/>
</dbReference>
<organism evidence="2 3">
    <name type="scientific">Podospora appendiculata</name>
    <dbReference type="NCBI Taxonomy" id="314037"/>
    <lineage>
        <taxon>Eukaryota</taxon>
        <taxon>Fungi</taxon>
        <taxon>Dikarya</taxon>
        <taxon>Ascomycota</taxon>
        <taxon>Pezizomycotina</taxon>
        <taxon>Sordariomycetes</taxon>
        <taxon>Sordariomycetidae</taxon>
        <taxon>Sordariales</taxon>
        <taxon>Podosporaceae</taxon>
        <taxon>Podospora</taxon>
    </lineage>
</organism>
<dbReference type="Proteomes" id="UP001270362">
    <property type="component" value="Unassembled WGS sequence"/>
</dbReference>
<gene>
    <name evidence="2" type="ORF">B0T22DRAFT_380496</name>
</gene>
<dbReference type="SUPFAM" id="SSF50494">
    <property type="entry name" value="Trypsin-like serine proteases"/>
    <property type="match status" value="1"/>
</dbReference>
<dbReference type="PANTHER" id="PTHR15462">
    <property type="entry name" value="SERINE PROTEASE"/>
    <property type="match status" value="1"/>
</dbReference>
<dbReference type="InterPro" id="IPR043504">
    <property type="entry name" value="Peptidase_S1_PA_chymotrypsin"/>
</dbReference>
<protein>
    <recommendedName>
        <fullName evidence="4">Serine protease</fullName>
    </recommendedName>
</protein>
<feature type="non-terminal residue" evidence="2">
    <location>
        <position position="650"/>
    </location>
</feature>
<evidence type="ECO:0008006" key="4">
    <source>
        <dbReference type="Google" id="ProtNLM"/>
    </source>
</evidence>
<dbReference type="InterPro" id="IPR009003">
    <property type="entry name" value="Peptidase_S1_PA"/>
</dbReference>
<dbReference type="Pfam" id="PF13365">
    <property type="entry name" value="Trypsin_2"/>
    <property type="match status" value="1"/>
</dbReference>
<dbReference type="AlphaFoldDB" id="A0AAE0XDA8"/>
<dbReference type="Gene3D" id="2.40.10.10">
    <property type="entry name" value="Trypsin-like serine proteases"/>
    <property type="match status" value="2"/>
</dbReference>
<evidence type="ECO:0000313" key="2">
    <source>
        <dbReference type="EMBL" id="KAK3690501.1"/>
    </source>
</evidence>
<reference evidence="2" key="2">
    <citation type="submission" date="2023-06" db="EMBL/GenBank/DDBJ databases">
        <authorList>
            <consortium name="Lawrence Berkeley National Laboratory"/>
            <person name="Haridas S."/>
            <person name="Hensen N."/>
            <person name="Bonometti L."/>
            <person name="Westerberg I."/>
            <person name="Brannstrom I.O."/>
            <person name="Guillou S."/>
            <person name="Cros-Aarteil S."/>
            <person name="Calhoun S."/>
            <person name="Kuo A."/>
            <person name="Mondo S."/>
            <person name="Pangilinan J."/>
            <person name="Riley R."/>
            <person name="Labutti K."/>
            <person name="Andreopoulos B."/>
            <person name="Lipzen A."/>
            <person name="Chen C."/>
            <person name="Yanf M."/>
            <person name="Daum C."/>
            <person name="Ng V."/>
            <person name="Clum A."/>
            <person name="Steindorff A."/>
            <person name="Ohm R."/>
            <person name="Martin F."/>
            <person name="Silar P."/>
            <person name="Natvig D."/>
            <person name="Lalanne C."/>
            <person name="Gautier V."/>
            <person name="Ament-Velasquez S.L."/>
            <person name="Kruys A."/>
            <person name="Hutchinson M.I."/>
            <person name="Powell A.J."/>
            <person name="Barry K."/>
            <person name="Miller A.N."/>
            <person name="Grigoriev I.V."/>
            <person name="Debuchy R."/>
            <person name="Gladieux P."/>
            <person name="Thoren M.H."/>
            <person name="Johannesson H."/>
        </authorList>
    </citation>
    <scope>NUCLEOTIDE SEQUENCE</scope>
    <source>
        <strain evidence="2">CBS 314.62</strain>
    </source>
</reference>
<keyword evidence="3" id="KW-1185">Reference proteome</keyword>
<name>A0AAE0XDA8_9PEZI</name>
<comment type="caution">
    <text evidence="2">The sequence shown here is derived from an EMBL/GenBank/DDBJ whole genome shotgun (WGS) entry which is preliminary data.</text>
</comment>
<reference evidence="2" key="1">
    <citation type="journal article" date="2023" name="Mol. Phylogenet. Evol.">
        <title>Genome-scale phylogeny and comparative genomics of the fungal order Sordariales.</title>
        <authorList>
            <person name="Hensen N."/>
            <person name="Bonometti L."/>
            <person name="Westerberg I."/>
            <person name="Brannstrom I.O."/>
            <person name="Guillou S."/>
            <person name="Cros-Aarteil S."/>
            <person name="Calhoun S."/>
            <person name="Haridas S."/>
            <person name="Kuo A."/>
            <person name="Mondo S."/>
            <person name="Pangilinan J."/>
            <person name="Riley R."/>
            <person name="LaButti K."/>
            <person name="Andreopoulos B."/>
            <person name="Lipzen A."/>
            <person name="Chen C."/>
            <person name="Yan M."/>
            <person name="Daum C."/>
            <person name="Ng V."/>
            <person name="Clum A."/>
            <person name="Steindorff A."/>
            <person name="Ohm R.A."/>
            <person name="Martin F."/>
            <person name="Silar P."/>
            <person name="Natvig D.O."/>
            <person name="Lalanne C."/>
            <person name="Gautier V."/>
            <person name="Ament-Velasquez S.L."/>
            <person name="Kruys A."/>
            <person name="Hutchinson M.I."/>
            <person name="Powell A.J."/>
            <person name="Barry K."/>
            <person name="Miller A.N."/>
            <person name="Grigoriev I.V."/>
            <person name="Debuchy R."/>
            <person name="Gladieux P."/>
            <person name="Hiltunen Thoren M."/>
            <person name="Johannesson H."/>
        </authorList>
    </citation>
    <scope>NUCLEOTIDE SEQUENCE</scope>
    <source>
        <strain evidence="2">CBS 314.62</strain>
    </source>
</reference>
<dbReference type="PANTHER" id="PTHR15462:SF8">
    <property type="entry name" value="SERINE PROTEASE"/>
    <property type="match status" value="1"/>
</dbReference>
<dbReference type="EMBL" id="JAULSO010000002">
    <property type="protein sequence ID" value="KAK3690501.1"/>
    <property type="molecule type" value="Genomic_DNA"/>
</dbReference>
<evidence type="ECO:0000256" key="1">
    <source>
        <dbReference type="ARBA" id="ARBA00022729"/>
    </source>
</evidence>
<sequence length="650" mass="68813">MASLHTTLDAALGATWTLTQPDDLSPAESTFTVGNSADAAAQALQPDYRVPVDLTDYHDGGKYRSIVKLFIKFEGQAADDEHWAIGTGYLVSPDTLVTAGHLVFDRSGLGRATLIKAFIGYRGRESVTAPDSIVQARYATKLITTSEWVKDGHISKDAAFVRLDSPFEGSVRPFLPQETLASETNTLLGVVGYPADKSLDGSGDEPGAEMFELFQTVSYDLSTSNENMLEYGISAFRGQSGAPVLRRGGKVPEHGRQIVLGTHCYHGETKNAASTIDGAHGIDYAFFIAALDAPTPAADGVTITAPGLTEVVSEQPALVVTLDTSDFWDVLKDIGRVVTPLTQTSITTTSPLLGNYGAHLSAVAAIALNTITTNTPATPPPSRIALQPGTAERAVLAEAALQTILRMERSPTSQAVLEALRAKWAQTVLTPAHAQALGPTFVPLLAQTGLRIAVGENLPSNQREFSGPSAAIVPVQVSEAGSQAAEEFLAAVGGAEVKVLRSVNLNAQGDGDVQERDAAQEFFDELGGFIAAGLLVEREEPRAVVDAYFPAAGTEHEQLEDGETPAKSFFDKDSAAAALLLTRAVMAEYALQVVLETDGYALRESFVLGDAGGVELERFLDNLFKTVQKIGPAVLKAAPEVLETAVPLVL</sequence>